<evidence type="ECO:0000313" key="1">
    <source>
        <dbReference type="EMBL" id="MSS56583.1"/>
    </source>
</evidence>
<dbReference type="Proteomes" id="UP000434241">
    <property type="component" value="Unassembled WGS sequence"/>
</dbReference>
<dbReference type="AlphaFoldDB" id="A0A6N7V2S7"/>
<reference evidence="1 2" key="1">
    <citation type="submission" date="2019-08" db="EMBL/GenBank/DDBJ databases">
        <title>In-depth cultivation of the pig gut microbiome towards novel bacterial diversity and tailored functional studies.</title>
        <authorList>
            <person name="Wylensek D."/>
            <person name="Hitch T.C.A."/>
            <person name="Clavel T."/>
        </authorList>
    </citation>
    <scope>NUCLEOTIDE SEQUENCE [LARGE SCALE GENOMIC DNA]</scope>
    <source>
        <strain evidence="1 2">LKV-472-APC-3</strain>
    </source>
</reference>
<name>A0A6N7V2S7_9FIRM</name>
<sequence>MLNEDALTMENGCKDEYLSDFFGYFFIRKCMWSTQDTVKSTIANLKKFYRLSKEDYEEFTDTICANKEYWIDCCSEYNDGISEW</sequence>
<organism evidence="1 2">
    <name type="scientific">Holdemanella porci</name>
    <dbReference type="NCBI Taxonomy" id="2652276"/>
    <lineage>
        <taxon>Bacteria</taxon>
        <taxon>Bacillati</taxon>
        <taxon>Bacillota</taxon>
        <taxon>Erysipelotrichia</taxon>
        <taxon>Erysipelotrichales</taxon>
        <taxon>Erysipelotrichaceae</taxon>
        <taxon>Holdemanella</taxon>
    </lineage>
</organism>
<keyword evidence="2" id="KW-1185">Reference proteome</keyword>
<protein>
    <submittedName>
        <fullName evidence="1">Uncharacterized protein</fullName>
    </submittedName>
</protein>
<comment type="caution">
    <text evidence="1">The sequence shown here is derived from an EMBL/GenBank/DDBJ whole genome shotgun (WGS) entry which is preliminary data.</text>
</comment>
<proteinExistence type="predicted"/>
<accession>A0A6N7V2S7</accession>
<gene>
    <name evidence="1" type="ORF">FYJ55_06685</name>
</gene>
<dbReference type="EMBL" id="VUMR01000032">
    <property type="protein sequence ID" value="MSS56583.1"/>
    <property type="molecule type" value="Genomic_DNA"/>
</dbReference>
<evidence type="ECO:0000313" key="2">
    <source>
        <dbReference type="Proteomes" id="UP000434241"/>
    </source>
</evidence>